<accession>A0A6J5STN7</accession>
<protein>
    <submittedName>
        <fullName evidence="3">Uncharacterized protein</fullName>
    </submittedName>
</protein>
<dbReference type="EMBL" id="LR797469">
    <property type="protein sequence ID" value="CAB4218932.1"/>
    <property type="molecule type" value="Genomic_DNA"/>
</dbReference>
<dbReference type="EMBL" id="LR797292">
    <property type="protein sequence ID" value="CAB4200319.1"/>
    <property type="molecule type" value="Genomic_DNA"/>
</dbReference>
<proteinExistence type="predicted"/>
<evidence type="ECO:0000313" key="2">
    <source>
        <dbReference type="EMBL" id="CAB4200319.1"/>
    </source>
</evidence>
<sequence length="79" mass="8224">MAAAPVYNVSTAITKSDTVNFDRLTDAIFVGGAGIVVVVFEGGEAVNFTCVAGQILPVRAKRVNSTTTTATLMVALYQV</sequence>
<name>A0A6J5STN7_9CAUD</name>
<reference evidence="3" key="1">
    <citation type="submission" date="2020-05" db="EMBL/GenBank/DDBJ databases">
        <authorList>
            <person name="Chiriac C."/>
            <person name="Salcher M."/>
            <person name="Ghai R."/>
            <person name="Kavagutti S V."/>
        </authorList>
    </citation>
    <scope>NUCLEOTIDE SEQUENCE</scope>
</reference>
<organism evidence="3">
    <name type="scientific">uncultured Caudovirales phage</name>
    <dbReference type="NCBI Taxonomy" id="2100421"/>
    <lineage>
        <taxon>Viruses</taxon>
        <taxon>Duplodnaviria</taxon>
        <taxon>Heunggongvirae</taxon>
        <taxon>Uroviricota</taxon>
        <taxon>Caudoviricetes</taxon>
        <taxon>Peduoviridae</taxon>
        <taxon>Maltschvirus</taxon>
        <taxon>Maltschvirus maltsch</taxon>
    </lineage>
</organism>
<evidence type="ECO:0000313" key="1">
    <source>
        <dbReference type="EMBL" id="CAB4187147.1"/>
    </source>
</evidence>
<gene>
    <name evidence="1" type="ORF">UFOVP1154_5</name>
    <name evidence="2" type="ORF">UFOVP1341_32</name>
    <name evidence="3" type="ORF">UFOVP1601_51</name>
</gene>
<dbReference type="EMBL" id="LR797107">
    <property type="protein sequence ID" value="CAB4187147.1"/>
    <property type="molecule type" value="Genomic_DNA"/>
</dbReference>
<evidence type="ECO:0000313" key="3">
    <source>
        <dbReference type="EMBL" id="CAB4218932.1"/>
    </source>
</evidence>